<feature type="transmembrane region" description="Helical" evidence="1">
    <location>
        <begin position="259"/>
        <end position="279"/>
    </location>
</feature>
<keyword evidence="1" id="KW-0812">Transmembrane</keyword>
<feature type="transmembrane region" description="Helical" evidence="1">
    <location>
        <begin position="172"/>
        <end position="191"/>
    </location>
</feature>
<dbReference type="RefSeq" id="WP_091354748.1">
    <property type="nucleotide sequence ID" value="NZ_AP025284.1"/>
</dbReference>
<feature type="transmembrane region" description="Helical" evidence="1">
    <location>
        <begin position="65"/>
        <end position="83"/>
    </location>
</feature>
<dbReference type="AlphaFoldDB" id="A0A1H9EMC2"/>
<keyword evidence="3" id="KW-1185">Reference proteome</keyword>
<evidence type="ECO:0000256" key="1">
    <source>
        <dbReference type="SAM" id="Phobius"/>
    </source>
</evidence>
<feature type="transmembrane region" description="Helical" evidence="1">
    <location>
        <begin position="20"/>
        <end position="53"/>
    </location>
</feature>
<dbReference type="EMBL" id="FOGB01000002">
    <property type="protein sequence ID" value="SEQ26864.1"/>
    <property type="molecule type" value="Genomic_DNA"/>
</dbReference>
<evidence type="ECO:0000313" key="3">
    <source>
        <dbReference type="Proteomes" id="UP000198749"/>
    </source>
</evidence>
<dbReference type="OrthoDB" id="8523687at2"/>
<feature type="transmembrane region" description="Helical" evidence="1">
    <location>
        <begin position="417"/>
        <end position="436"/>
    </location>
</feature>
<feature type="transmembrane region" description="Helical" evidence="1">
    <location>
        <begin position="375"/>
        <end position="396"/>
    </location>
</feature>
<feature type="transmembrane region" description="Helical" evidence="1">
    <location>
        <begin position="198"/>
        <end position="220"/>
    </location>
</feature>
<evidence type="ECO:0008006" key="4">
    <source>
        <dbReference type="Google" id="ProtNLM"/>
    </source>
</evidence>
<keyword evidence="1" id="KW-0472">Membrane</keyword>
<accession>A0A1H9EMC2</accession>
<feature type="transmembrane region" description="Helical" evidence="1">
    <location>
        <begin position="304"/>
        <end position="321"/>
    </location>
</feature>
<feature type="transmembrane region" description="Helical" evidence="1">
    <location>
        <begin position="133"/>
        <end position="152"/>
    </location>
</feature>
<sequence>MDQKTISTLPLSTRVTGWTLLLMLLLSLITALTHAVPDYVAGAPVWLAAALLIRRQRPNQLIQSAVLLIAGATGLAIGVYQGVDHRYLLKALAANQLVIAMLIGVSFLRIVAIRGIENDDRLPAGRKPLLRTLFGTHLIAAVINISSVMIVGDRLTARRPLSPLQGLTLLRAFSICACWSPFFAAMGVVLISAPGAQLSTLIIYGLPTALTALLFSAWQIARHPDAVETQGYPMHFAALWMPLLLAILVLIAHLYLPQLSVITLVTLISILFTLIYLLLRQPKDCARLLTTHIQEGLPKMGSEVTLFLAAAVLASGVAALLESLQIRLAPEHFSAPEASLTLIALVGLALIGMHPVTSAVLAGSILMPAVSDPNLLGITLLLSWSIGVGLSPFSGVQLSLQSRYGISAIALMKLNRIYGPVMLATGFAVLWTYSAISG</sequence>
<evidence type="ECO:0000313" key="2">
    <source>
        <dbReference type="EMBL" id="SEQ26864.1"/>
    </source>
</evidence>
<organism evidence="2 3">
    <name type="scientific">Amphritea atlantica</name>
    <dbReference type="NCBI Taxonomy" id="355243"/>
    <lineage>
        <taxon>Bacteria</taxon>
        <taxon>Pseudomonadati</taxon>
        <taxon>Pseudomonadota</taxon>
        <taxon>Gammaproteobacteria</taxon>
        <taxon>Oceanospirillales</taxon>
        <taxon>Oceanospirillaceae</taxon>
        <taxon>Amphritea</taxon>
    </lineage>
</organism>
<keyword evidence="1" id="KW-1133">Transmembrane helix</keyword>
<feature type="transmembrane region" description="Helical" evidence="1">
    <location>
        <begin position="232"/>
        <end position="252"/>
    </location>
</feature>
<dbReference type="STRING" id="355243.SAMN03080615_00980"/>
<feature type="transmembrane region" description="Helical" evidence="1">
    <location>
        <begin position="89"/>
        <end position="112"/>
    </location>
</feature>
<reference evidence="3" key="1">
    <citation type="submission" date="2016-10" db="EMBL/GenBank/DDBJ databases">
        <authorList>
            <person name="Varghese N."/>
            <person name="Submissions S."/>
        </authorList>
    </citation>
    <scope>NUCLEOTIDE SEQUENCE [LARGE SCALE GENOMIC DNA]</scope>
    <source>
        <strain evidence="3">DSM 18887</strain>
    </source>
</reference>
<gene>
    <name evidence="2" type="ORF">SAMN03080615_00980</name>
</gene>
<name>A0A1H9EMC2_9GAMM</name>
<proteinExistence type="predicted"/>
<protein>
    <recommendedName>
        <fullName evidence="4">Na+/H+ antiporter NhaD</fullName>
    </recommendedName>
</protein>
<dbReference type="Proteomes" id="UP000198749">
    <property type="component" value="Unassembled WGS sequence"/>
</dbReference>
<feature type="transmembrane region" description="Helical" evidence="1">
    <location>
        <begin position="342"/>
        <end position="369"/>
    </location>
</feature>